<dbReference type="AlphaFoldDB" id="A0A023WP16"/>
<evidence type="ECO:0000256" key="3">
    <source>
        <dbReference type="ARBA" id="ARBA00022729"/>
    </source>
</evidence>
<sequence length="311" mass="34161">MIRCTTVLLLLVALLGCQPDPEAIRVGGNRWLGYAPLYLADDLGWTAPSGIRLVEYPTTTGVLRGFRSGMLDAALLTLDETLALQHSAADLDLEIILIADVSVGADAVFARAPVTSITELADRRIGVENTALGAYLLSRVLDHAQLDISDLHVVSLPIHEQLEAFSSDRVDAVITFASEGPALEAKGARRIFDSRQLPGEIVDVLVVDRRRVSPEQRRRLRALWFDALITWRENRTATDPRLQARLGLTSDTLDVTLGGLLMGDASVNRAWFDGGQLAQSIERMGQYMAEKHLLNETRHYGLLPRCEVLGC</sequence>
<evidence type="ECO:0000313" key="5">
    <source>
        <dbReference type="EMBL" id="AHY41430.1"/>
    </source>
</evidence>
<gene>
    <name evidence="5" type="ORF">UIB01_02710</name>
</gene>
<evidence type="ECO:0000313" key="6">
    <source>
        <dbReference type="Proteomes" id="UP000025238"/>
    </source>
</evidence>
<dbReference type="Gene3D" id="3.40.190.10">
    <property type="entry name" value="Periplasmic binding protein-like II"/>
    <property type="match status" value="1"/>
</dbReference>
<dbReference type="PANTHER" id="PTHR30024:SF47">
    <property type="entry name" value="TAURINE-BINDING PERIPLASMIC PROTEIN"/>
    <property type="match status" value="1"/>
</dbReference>
<feature type="domain" description="SsuA/THI5-like" evidence="4">
    <location>
        <begin position="34"/>
        <end position="191"/>
    </location>
</feature>
<dbReference type="OrthoDB" id="5292144at2"/>
<comment type="subcellular location">
    <subcellularLocation>
        <location evidence="1">Periplasm</location>
    </subcellularLocation>
</comment>
<comment type="similarity">
    <text evidence="2">Belongs to the bacterial solute-binding protein SsuA/TauA family.</text>
</comment>
<name>A0A023WP16_STUST</name>
<dbReference type="Pfam" id="PF09084">
    <property type="entry name" value="NMT1"/>
    <property type="match status" value="1"/>
</dbReference>
<proteinExistence type="inferred from homology"/>
<dbReference type="Proteomes" id="UP000025238">
    <property type="component" value="Chromosome"/>
</dbReference>
<dbReference type="InterPro" id="IPR015168">
    <property type="entry name" value="SsuA/THI5"/>
</dbReference>
<dbReference type="GO" id="GO:0042597">
    <property type="term" value="C:periplasmic space"/>
    <property type="evidence" value="ECO:0007669"/>
    <property type="project" value="UniProtKB-SubCell"/>
</dbReference>
<reference evidence="5 6" key="1">
    <citation type="submission" date="2014-03" db="EMBL/GenBank/DDBJ databases">
        <title>Complete genome sequence of Pseudomonas stutzeri 19SMN4.</title>
        <authorList>
            <person name="Brunet-Galmes I."/>
            <person name="Nogales B."/>
            <person name="Busquets A."/>
            <person name="Pena A."/>
            <person name="Gomila M."/>
            <person name="Garcia-Valdes E."/>
            <person name="Lalucat J."/>
            <person name="Bennasar A."/>
            <person name="Bosch R."/>
        </authorList>
    </citation>
    <scope>NUCLEOTIDE SEQUENCE [LARGE SCALE GENOMIC DNA]</scope>
    <source>
        <strain evidence="5 6">19SMN4</strain>
    </source>
</reference>
<protein>
    <submittedName>
        <fullName evidence="5">Nitrate ABC transporter substrate-binding protein</fullName>
    </submittedName>
</protein>
<organism evidence="5 6">
    <name type="scientific">Stutzerimonas stutzeri</name>
    <name type="common">Pseudomonas stutzeri</name>
    <dbReference type="NCBI Taxonomy" id="316"/>
    <lineage>
        <taxon>Bacteria</taxon>
        <taxon>Pseudomonadati</taxon>
        <taxon>Pseudomonadota</taxon>
        <taxon>Gammaproteobacteria</taxon>
        <taxon>Pseudomonadales</taxon>
        <taxon>Pseudomonadaceae</taxon>
        <taxon>Stutzerimonas</taxon>
    </lineage>
</organism>
<dbReference type="SUPFAM" id="SSF53850">
    <property type="entry name" value="Periplasmic binding protein-like II"/>
    <property type="match status" value="1"/>
</dbReference>
<evidence type="ECO:0000259" key="4">
    <source>
        <dbReference type="Pfam" id="PF09084"/>
    </source>
</evidence>
<dbReference type="PROSITE" id="PS51257">
    <property type="entry name" value="PROKAR_LIPOPROTEIN"/>
    <property type="match status" value="1"/>
</dbReference>
<dbReference type="PANTHER" id="PTHR30024">
    <property type="entry name" value="ALIPHATIC SULFONATES-BINDING PROTEIN-RELATED"/>
    <property type="match status" value="1"/>
</dbReference>
<evidence type="ECO:0000256" key="2">
    <source>
        <dbReference type="ARBA" id="ARBA00010742"/>
    </source>
</evidence>
<evidence type="ECO:0000256" key="1">
    <source>
        <dbReference type="ARBA" id="ARBA00004418"/>
    </source>
</evidence>
<keyword evidence="3" id="KW-0732">Signal</keyword>
<dbReference type="EMBL" id="CP007509">
    <property type="protein sequence ID" value="AHY41430.1"/>
    <property type="molecule type" value="Genomic_DNA"/>
</dbReference>
<dbReference type="PATRIC" id="fig|316.97.peg.551"/>
<dbReference type="KEGG" id="pstu:UIB01_02710"/>
<accession>A0A023WP16</accession>